<evidence type="ECO:0000256" key="5">
    <source>
        <dbReference type="ARBA" id="ARBA00013189"/>
    </source>
</evidence>
<evidence type="ECO:0000256" key="8">
    <source>
        <dbReference type="ARBA" id="ARBA00023144"/>
    </source>
</evidence>
<dbReference type="RefSeq" id="WP_109359279.1">
    <property type="nucleotide sequence ID" value="NZ_QFRJ01000005.1"/>
</dbReference>
<reference evidence="12 13" key="1">
    <citation type="submission" date="2018-05" db="EMBL/GenBank/DDBJ databases">
        <title>Brumimicrobium oceani sp. nov., isolated from coastal sediment.</title>
        <authorList>
            <person name="Kou Y."/>
        </authorList>
    </citation>
    <scope>NUCLEOTIDE SEQUENCE [LARGE SCALE GENOMIC DNA]</scope>
    <source>
        <strain evidence="12 13">C305</strain>
    </source>
</reference>
<dbReference type="GO" id="GO:0003978">
    <property type="term" value="F:UDP-glucose 4-epimerase activity"/>
    <property type="evidence" value="ECO:0007669"/>
    <property type="project" value="UniProtKB-UniRule"/>
</dbReference>
<proteinExistence type="inferred from homology"/>
<evidence type="ECO:0000256" key="1">
    <source>
        <dbReference type="ARBA" id="ARBA00000083"/>
    </source>
</evidence>
<keyword evidence="8" id="KW-0299">Galactose metabolism</keyword>
<feature type="domain" description="NAD-dependent epimerase/dehydratase" evidence="11">
    <location>
        <begin position="8"/>
        <end position="267"/>
    </location>
</feature>
<accession>A0A2U2XCS7</accession>
<evidence type="ECO:0000256" key="10">
    <source>
        <dbReference type="RuleBase" id="RU366046"/>
    </source>
</evidence>
<dbReference type="InterPro" id="IPR001509">
    <property type="entry name" value="Epimerase_deHydtase"/>
</dbReference>
<comment type="subunit">
    <text evidence="10">Homodimer.</text>
</comment>
<comment type="catalytic activity">
    <reaction evidence="1 10">
        <text>UDP-alpha-D-glucose = UDP-alpha-D-galactose</text>
        <dbReference type="Rhea" id="RHEA:22168"/>
        <dbReference type="ChEBI" id="CHEBI:58885"/>
        <dbReference type="ChEBI" id="CHEBI:66914"/>
        <dbReference type="EC" id="5.1.3.2"/>
    </reaction>
</comment>
<gene>
    <name evidence="12" type="primary">galE</name>
    <name evidence="12" type="ORF">DIT68_08000</name>
</gene>
<evidence type="ECO:0000256" key="3">
    <source>
        <dbReference type="ARBA" id="ARBA00004947"/>
    </source>
</evidence>
<comment type="similarity">
    <text evidence="4 10">Belongs to the NAD(P)-dependent epimerase/dehydratase family.</text>
</comment>
<dbReference type="Gene3D" id="3.90.25.10">
    <property type="entry name" value="UDP-galactose 4-epimerase, domain 1"/>
    <property type="match status" value="1"/>
</dbReference>
<evidence type="ECO:0000259" key="11">
    <source>
        <dbReference type="Pfam" id="PF01370"/>
    </source>
</evidence>
<dbReference type="PANTHER" id="PTHR43725:SF47">
    <property type="entry name" value="UDP-GLUCOSE 4-EPIMERASE"/>
    <property type="match status" value="1"/>
</dbReference>
<evidence type="ECO:0000313" key="12">
    <source>
        <dbReference type="EMBL" id="PWH85573.1"/>
    </source>
</evidence>
<evidence type="ECO:0000256" key="4">
    <source>
        <dbReference type="ARBA" id="ARBA00007637"/>
    </source>
</evidence>
<dbReference type="InterPro" id="IPR036291">
    <property type="entry name" value="NAD(P)-bd_dom_sf"/>
</dbReference>
<protein>
    <recommendedName>
        <fullName evidence="6 10">UDP-glucose 4-epimerase</fullName>
        <ecNumber evidence="5 10">5.1.3.2</ecNumber>
    </recommendedName>
</protein>
<dbReference type="PANTHER" id="PTHR43725">
    <property type="entry name" value="UDP-GLUCOSE 4-EPIMERASE"/>
    <property type="match status" value="1"/>
</dbReference>
<evidence type="ECO:0000256" key="2">
    <source>
        <dbReference type="ARBA" id="ARBA00001911"/>
    </source>
</evidence>
<dbReference type="AlphaFoldDB" id="A0A2U2XCS7"/>
<dbReference type="UniPathway" id="UPA00214"/>
<organism evidence="12 13">
    <name type="scientific">Brumimicrobium oceani</name>
    <dbReference type="NCBI Taxonomy" id="2100725"/>
    <lineage>
        <taxon>Bacteria</taxon>
        <taxon>Pseudomonadati</taxon>
        <taxon>Bacteroidota</taxon>
        <taxon>Flavobacteriia</taxon>
        <taxon>Flavobacteriales</taxon>
        <taxon>Crocinitomicaceae</taxon>
        <taxon>Brumimicrobium</taxon>
    </lineage>
</organism>
<comment type="cofactor">
    <cofactor evidence="2 10">
        <name>NAD(+)</name>
        <dbReference type="ChEBI" id="CHEBI:57540"/>
    </cofactor>
</comment>
<evidence type="ECO:0000313" key="13">
    <source>
        <dbReference type="Proteomes" id="UP000245370"/>
    </source>
</evidence>
<dbReference type="EC" id="5.1.3.2" evidence="5 10"/>
<evidence type="ECO:0000256" key="9">
    <source>
        <dbReference type="ARBA" id="ARBA00023235"/>
    </source>
</evidence>
<dbReference type="SUPFAM" id="SSF51735">
    <property type="entry name" value="NAD(P)-binding Rossmann-fold domains"/>
    <property type="match status" value="1"/>
</dbReference>
<dbReference type="GO" id="GO:0005829">
    <property type="term" value="C:cytosol"/>
    <property type="evidence" value="ECO:0007669"/>
    <property type="project" value="TreeGrafter"/>
</dbReference>
<sequence length="344" mass="38443">MDSGKKYILVTGGAGYIGSHTVVALIEKGFTPIIVDDFRNSNRDVIPRLEKITNEEIIYFDAACQNLERLRGIFSQFEVYGIIHFAADKAVGESMENPLKYFDNNFGSLTSMLEVAKEFKVGRFVFSSSCTVYGEPEVIPVNEQSPVSYSSPYGFTKKVCEEMIQQFVQSCPEVKSTLLRYFNPVGAHESGIIGEEPDGKPNNLLPFITQTAAGVRKELTVFGDDYDTPDGTCIRDYIHVVDLAEAHVAALEKTDEANINPMIYNVGTGKGSSVLEMIKTFEKVTGIDLPYKIGPRRDGDIKEIFANTDKVNSELNWESQKTIEDAISTAWAFEKYIREKRKSE</sequence>
<dbReference type="GO" id="GO:0006012">
    <property type="term" value="P:galactose metabolic process"/>
    <property type="evidence" value="ECO:0007669"/>
    <property type="project" value="UniProtKB-UniPathway"/>
</dbReference>
<dbReference type="Gene3D" id="3.40.50.720">
    <property type="entry name" value="NAD(P)-binding Rossmann-like Domain"/>
    <property type="match status" value="1"/>
</dbReference>
<dbReference type="EMBL" id="QFRJ01000005">
    <property type="protein sequence ID" value="PWH85573.1"/>
    <property type="molecule type" value="Genomic_DNA"/>
</dbReference>
<comment type="pathway">
    <text evidence="3 10">Carbohydrate metabolism; galactose metabolism.</text>
</comment>
<dbReference type="Proteomes" id="UP000245370">
    <property type="component" value="Unassembled WGS sequence"/>
</dbReference>
<keyword evidence="7 10" id="KW-0520">NAD</keyword>
<dbReference type="NCBIfam" id="TIGR01179">
    <property type="entry name" value="galE"/>
    <property type="match status" value="1"/>
</dbReference>
<comment type="caution">
    <text evidence="12">The sequence shown here is derived from an EMBL/GenBank/DDBJ whole genome shotgun (WGS) entry which is preliminary data.</text>
</comment>
<keyword evidence="13" id="KW-1185">Reference proteome</keyword>
<evidence type="ECO:0000256" key="6">
    <source>
        <dbReference type="ARBA" id="ARBA00018569"/>
    </source>
</evidence>
<evidence type="ECO:0000256" key="7">
    <source>
        <dbReference type="ARBA" id="ARBA00023027"/>
    </source>
</evidence>
<dbReference type="InterPro" id="IPR005886">
    <property type="entry name" value="UDP_G4E"/>
</dbReference>
<dbReference type="OrthoDB" id="9801785at2"/>
<keyword evidence="10" id="KW-0119">Carbohydrate metabolism</keyword>
<dbReference type="Pfam" id="PF01370">
    <property type="entry name" value="Epimerase"/>
    <property type="match status" value="1"/>
</dbReference>
<name>A0A2U2XCS7_9FLAO</name>
<dbReference type="CDD" id="cd05247">
    <property type="entry name" value="UDP_G4E_1_SDR_e"/>
    <property type="match status" value="1"/>
</dbReference>
<keyword evidence="9 10" id="KW-0413">Isomerase</keyword>
<reference evidence="12 13" key="2">
    <citation type="submission" date="2018-05" db="EMBL/GenBank/DDBJ databases">
        <authorList>
            <person name="Lanie J.A."/>
            <person name="Ng W.-L."/>
            <person name="Kazmierczak K.M."/>
            <person name="Andrzejewski T.M."/>
            <person name="Davidsen T.M."/>
            <person name="Wayne K.J."/>
            <person name="Tettelin H."/>
            <person name="Glass J.I."/>
            <person name="Rusch D."/>
            <person name="Podicherti R."/>
            <person name="Tsui H.-C.T."/>
            <person name="Winkler M.E."/>
        </authorList>
    </citation>
    <scope>NUCLEOTIDE SEQUENCE [LARGE SCALE GENOMIC DNA]</scope>
    <source>
        <strain evidence="12 13">C305</strain>
    </source>
</reference>